<dbReference type="STRING" id="796925.A0A137PE47"/>
<organism evidence="1 2">
    <name type="scientific">Conidiobolus coronatus (strain ATCC 28846 / CBS 209.66 / NRRL 28638)</name>
    <name type="common">Delacroixia coronata</name>
    <dbReference type="NCBI Taxonomy" id="796925"/>
    <lineage>
        <taxon>Eukaryota</taxon>
        <taxon>Fungi</taxon>
        <taxon>Fungi incertae sedis</taxon>
        <taxon>Zoopagomycota</taxon>
        <taxon>Entomophthoromycotina</taxon>
        <taxon>Entomophthoromycetes</taxon>
        <taxon>Entomophthorales</taxon>
        <taxon>Ancylistaceae</taxon>
        <taxon>Conidiobolus</taxon>
    </lineage>
</organism>
<keyword evidence="2" id="KW-1185">Reference proteome</keyword>
<evidence type="ECO:0008006" key="3">
    <source>
        <dbReference type="Google" id="ProtNLM"/>
    </source>
</evidence>
<dbReference type="OMA" id="FARELWF"/>
<protein>
    <recommendedName>
        <fullName evidence="3">DinB-like domain-containing protein</fullName>
    </recommendedName>
</protein>
<dbReference type="OrthoDB" id="5564877at2759"/>
<name>A0A137PE47_CONC2</name>
<evidence type="ECO:0000313" key="2">
    <source>
        <dbReference type="Proteomes" id="UP000070444"/>
    </source>
</evidence>
<evidence type="ECO:0000313" key="1">
    <source>
        <dbReference type="EMBL" id="KXN73278.1"/>
    </source>
</evidence>
<dbReference type="PANTHER" id="PTHR39473:SF1">
    <property type="entry name" value="DINB-LIKE DOMAIN-CONTAINING PROTEIN"/>
    <property type="match status" value="1"/>
</dbReference>
<dbReference type="EMBL" id="KQ964439">
    <property type="protein sequence ID" value="KXN73278.1"/>
    <property type="molecule type" value="Genomic_DNA"/>
</dbReference>
<sequence>MANLIQFNNQWNSDESDGNCSMMDETHQVLFNSTVGVLEQAIRLLNSIEDDRYYTKVSTFVPGSTIGKHIRHSLEHFDALISGFEDLITESQFHDNWVVQYDTRVRDKLVETNIEAAIHRFSWVIDNLKPMMNYVNHPVQVLSLIDPNHPEELNTPSTFGRELWFSAHHTIHHYALIKVILIENGLPFEKELGFAPTTLQRQKLSSSENSTGSSPSN</sequence>
<dbReference type="Proteomes" id="UP000070444">
    <property type="component" value="Unassembled WGS sequence"/>
</dbReference>
<proteinExistence type="predicted"/>
<dbReference type="PANTHER" id="PTHR39473">
    <property type="match status" value="1"/>
</dbReference>
<dbReference type="AlphaFoldDB" id="A0A137PE47"/>
<reference evidence="1 2" key="1">
    <citation type="journal article" date="2015" name="Genome Biol. Evol.">
        <title>Phylogenomic analyses indicate that early fungi evolved digesting cell walls of algal ancestors of land plants.</title>
        <authorList>
            <person name="Chang Y."/>
            <person name="Wang S."/>
            <person name="Sekimoto S."/>
            <person name="Aerts A.L."/>
            <person name="Choi C."/>
            <person name="Clum A."/>
            <person name="LaButti K.M."/>
            <person name="Lindquist E.A."/>
            <person name="Yee Ngan C."/>
            <person name="Ohm R.A."/>
            <person name="Salamov A.A."/>
            <person name="Grigoriev I.V."/>
            <person name="Spatafora J.W."/>
            <person name="Berbee M.L."/>
        </authorList>
    </citation>
    <scope>NUCLEOTIDE SEQUENCE [LARGE SCALE GENOMIC DNA]</scope>
    <source>
        <strain evidence="1 2">NRRL 28638</strain>
    </source>
</reference>
<gene>
    <name evidence="1" type="ORF">CONCODRAFT_77422</name>
</gene>
<accession>A0A137PE47</accession>